<comment type="caution">
    <text evidence="2">The sequence shown here is derived from an EMBL/GenBank/DDBJ whole genome shotgun (WGS) entry which is preliminary data.</text>
</comment>
<gene>
    <name evidence="1" type="ORF">BCR25_12925</name>
    <name evidence="2" type="ORF">BCR25_12975</name>
</gene>
<dbReference type="EMBL" id="MIJY01000046">
    <property type="protein sequence ID" value="OEG08840.1"/>
    <property type="molecule type" value="Genomic_DNA"/>
</dbReference>
<reference evidence="2" key="1">
    <citation type="submission" date="2016-09" db="EMBL/GenBank/DDBJ databases">
        <authorList>
            <person name="Capua I."/>
            <person name="De Benedictis P."/>
            <person name="Joannis T."/>
            <person name="Lombin L.H."/>
            <person name="Cattoli G."/>
        </authorList>
    </citation>
    <scope>NUCLEOTIDE SEQUENCE [LARGE SCALE GENOMIC DNA]</scope>
    <source>
        <strain evidence="2">LMG 8895</strain>
    </source>
</reference>
<name>A0A1E5G9C9_9ENTE</name>
<dbReference type="Proteomes" id="UP000095094">
    <property type="component" value="Unassembled WGS sequence"/>
</dbReference>
<proteinExistence type="predicted"/>
<sequence length="90" mass="10771">MFTSYEFVFVEKFVSYQARKNKAGYAVDRSYRYLVIRPPKSVKTYSFILNRSIEVPELRRNDKVRLIIDLFTRGYNRKAEIKILAVELLQ</sequence>
<dbReference type="RefSeq" id="WP_069665151.1">
    <property type="nucleotide sequence ID" value="NZ_JBHUJJ010000001.1"/>
</dbReference>
<evidence type="ECO:0000313" key="3">
    <source>
        <dbReference type="Proteomes" id="UP000095094"/>
    </source>
</evidence>
<keyword evidence="3" id="KW-1185">Reference proteome</keyword>
<dbReference type="AlphaFoldDB" id="A0A1E5G9C9"/>
<evidence type="ECO:0000313" key="1">
    <source>
        <dbReference type="EMBL" id="OEG08830.1"/>
    </source>
</evidence>
<reference evidence="3" key="2">
    <citation type="submission" date="2016-09" db="EMBL/GenBank/DDBJ databases">
        <authorList>
            <person name="Gulvik C.A."/>
        </authorList>
    </citation>
    <scope>NUCLEOTIDE SEQUENCE [LARGE SCALE GENOMIC DNA]</scope>
    <source>
        <strain evidence="3">LMG 8895</strain>
    </source>
</reference>
<evidence type="ECO:0000313" key="2">
    <source>
        <dbReference type="EMBL" id="OEG08840.1"/>
    </source>
</evidence>
<accession>A0A1E5G9C9</accession>
<dbReference type="EMBL" id="MIJY01000046">
    <property type="protein sequence ID" value="OEG08830.1"/>
    <property type="molecule type" value="Genomic_DNA"/>
</dbReference>
<organism evidence="2 3">
    <name type="scientific">Enterococcus termitis</name>
    <dbReference type="NCBI Taxonomy" id="332950"/>
    <lineage>
        <taxon>Bacteria</taxon>
        <taxon>Bacillati</taxon>
        <taxon>Bacillota</taxon>
        <taxon>Bacilli</taxon>
        <taxon>Lactobacillales</taxon>
        <taxon>Enterococcaceae</taxon>
        <taxon>Enterococcus</taxon>
    </lineage>
</organism>
<protein>
    <submittedName>
        <fullName evidence="2">Uncharacterized protein</fullName>
    </submittedName>
</protein>